<dbReference type="EnsemblMetazoa" id="ASIC014289-RA">
    <property type="protein sequence ID" value="ASIC014289-PA"/>
    <property type="gene ID" value="ASIC014289"/>
</dbReference>
<evidence type="ECO:0000256" key="1">
    <source>
        <dbReference type="SAM" id="MobiDB-lite"/>
    </source>
</evidence>
<evidence type="ECO:0000313" key="2">
    <source>
        <dbReference type="EMBL" id="KFB46301.1"/>
    </source>
</evidence>
<keyword evidence="4" id="KW-1185">Reference proteome</keyword>
<dbReference type="EMBL" id="KE525316">
    <property type="protein sequence ID" value="KFB46301.1"/>
    <property type="molecule type" value="Genomic_DNA"/>
</dbReference>
<reference evidence="2 4" key="1">
    <citation type="journal article" date="2014" name="BMC Genomics">
        <title>Genome sequence of Anopheles sinensis provides insight into genetics basis of mosquito competence for malaria parasites.</title>
        <authorList>
            <person name="Zhou D."/>
            <person name="Zhang D."/>
            <person name="Ding G."/>
            <person name="Shi L."/>
            <person name="Hou Q."/>
            <person name="Ye Y."/>
            <person name="Xu Y."/>
            <person name="Zhou H."/>
            <person name="Xiong C."/>
            <person name="Li S."/>
            <person name="Yu J."/>
            <person name="Hong S."/>
            <person name="Yu X."/>
            <person name="Zou P."/>
            <person name="Chen C."/>
            <person name="Chang X."/>
            <person name="Wang W."/>
            <person name="Lv Y."/>
            <person name="Sun Y."/>
            <person name="Ma L."/>
            <person name="Shen B."/>
            <person name="Zhu C."/>
        </authorList>
    </citation>
    <scope>NUCLEOTIDE SEQUENCE [LARGE SCALE GENOMIC DNA]</scope>
</reference>
<evidence type="ECO:0000313" key="4">
    <source>
        <dbReference type="Proteomes" id="UP000030765"/>
    </source>
</evidence>
<dbReference type="Proteomes" id="UP000030765">
    <property type="component" value="Unassembled WGS sequence"/>
</dbReference>
<feature type="compositionally biased region" description="Polar residues" evidence="1">
    <location>
        <begin position="1"/>
        <end position="13"/>
    </location>
</feature>
<name>A0A084W7V7_ANOSI</name>
<accession>A0A084W7V7</accession>
<dbReference type="VEuPathDB" id="VectorBase:ASIC014289"/>
<sequence>MPCSSPHANSSGVSREGECEAPSRLRSTGLLVRWEGSWLGDAGGASAIYLLEQPLRTPPLGHFRSFSNTAQEGRRPTVYKCICLLLRTSVDAALVFDAFTSLATTPLLTPRVRIQRRQRYAWTFRSD</sequence>
<feature type="region of interest" description="Disordered" evidence="1">
    <location>
        <begin position="1"/>
        <end position="20"/>
    </location>
</feature>
<reference evidence="3" key="2">
    <citation type="submission" date="2020-05" db="UniProtKB">
        <authorList>
            <consortium name="EnsemblMetazoa"/>
        </authorList>
    </citation>
    <scope>IDENTIFICATION</scope>
</reference>
<dbReference type="EMBL" id="ATLV01021316">
    <property type="status" value="NOT_ANNOTATED_CDS"/>
    <property type="molecule type" value="Genomic_DNA"/>
</dbReference>
<protein>
    <submittedName>
        <fullName evidence="2 3">Small multidrug resistance protein</fullName>
    </submittedName>
</protein>
<proteinExistence type="predicted"/>
<dbReference type="AlphaFoldDB" id="A0A084W7V7"/>
<gene>
    <name evidence="2" type="ORF">ZHAS_00014289</name>
</gene>
<evidence type="ECO:0000313" key="3">
    <source>
        <dbReference type="EnsemblMetazoa" id="ASIC014289-PA"/>
    </source>
</evidence>
<organism evidence="2">
    <name type="scientific">Anopheles sinensis</name>
    <name type="common">Mosquito</name>
    <dbReference type="NCBI Taxonomy" id="74873"/>
    <lineage>
        <taxon>Eukaryota</taxon>
        <taxon>Metazoa</taxon>
        <taxon>Ecdysozoa</taxon>
        <taxon>Arthropoda</taxon>
        <taxon>Hexapoda</taxon>
        <taxon>Insecta</taxon>
        <taxon>Pterygota</taxon>
        <taxon>Neoptera</taxon>
        <taxon>Endopterygota</taxon>
        <taxon>Diptera</taxon>
        <taxon>Nematocera</taxon>
        <taxon>Culicoidea</taxon>
        <taxon>Culicidae</taxon>
        <taxon>Anophelinae</taxon>
        <taxon>Anopheles</taxon>
    </lineage>
</organism>